<dbReference type="EMBL" id="ML736349">
    <property type="protein sequence ID" value="KAE8372627.1"/>
    <property type="molecule type" value="Genomic_DNA"/>
</dbReference>
<dbReference type="AlphaFoldDB" id="A0A5N7ARZ7"/>
<keyword evidence="3" id="KW-1185">Reference proteome</keyword>
<feature type="signal peptide" evidence="1">
    <location>
        <begin position="1"/>
        <end position="23"/>
    </location>
</feature>
<evidence type="ECO:0000313" key="3">
    <source>
        <dbReference type="Proteomes" id="UP000326198"/>
    </source>
</evidence>
<dbReference type="OrthoDB" id="4338083at2759"/>
<proteinExistence type="predicted"/>
<keyword evidence="1" id="KW-0732">Signal</keyword>
<name>A0A5N7ARZ7_9EURO</name>
<evidence type="ECO:0000313" key="2">
    <source>
        <dbReference type="EMBL" id="KAE8372627.1"/>
    </source>
</evidence>
<evidence type="ECO:0000256" key="1">
    <source>
        <dbReference type="SAM" id="SignalP"/>
    </source>
</evidence>
<sequence length="134" mass="14503">MHLLLPTLTLLATLGTLGTATTADTLRPKNWDLRLLKPGCQPSGSNFDISVYHAQGVSDRPCMDLTTVRGLNLSLVDTVSWKSPSDPQFDLCMYARGDCAADGLVGEIRDGWGVCVGYAKWKGWKAVEKGAECD</sequence>
<reference evidence="2 3" key="1">
    <citation type="submission" date="2019-04" db="EMBL/GenBank/DDBJ databases">
        <title>Friends and foes A comparative genomics studyof 23 Aspergillus species from section Flavi.</title>
        <authorList>
            <consortium name="DOE Joint Genome Institute"/>
            <person name="Kjaerbolling I."/>
            <person name="Vesth T."/>
            <person name="Frisvad J.C."/>
            <person name="Nybo J.L."/>
            <person name="Theobald S."/>
            <person name="Kildgaard S."/>
            <person name="Isbrandt T."/>
            <person name="Kuo A."/>
            <person name="Sato A."/>
            <person name="Lyhne E.K."/>
            <person name="Kogle M.E."/>
            <person name="Wiebenga A."/>
            <person name="Kun R.S."/>
            <person name="Lubbers R.J."/>
            <person name="Makela M.R."/>
            <person name="Barry K."/>
            <person name="Chovatia M."/>
            <person name="Clum A."/>
            <person name="Daum C."/>
            <person name="Haridas S."/>
            <person name="He G."/>
            <person name="LaButti K."/>
            <person name="Lipzen A."/>
            <person name="Mondo S."/>
            <person name="Riley R."/>
            <person name="Salamov A."/>
            <person name="Simmons B.A."/>
            <person name="Magnuson J.K."/>
            <person name="Henrissat B."/>
            <person name="Mortensen U.H."/>
            <person name="Larsen T.O."/>
            <person name="Devries R.P."/>
            <person name="Grigoriev I.V."/>
            <person name="Machida M."/>
            <person name="Baker S.E."/>
            <person name="Andersen M.R."/>
        </authorList>
    </citation>
    <scope>NUCLEOTIDE SEQUENCE [LARGE SCALE GENOMIC DNA]</scope>
    <source>
        <strain evidence="2 3">IBT 29228</strain>
    </source>
</reference>
<dbReference type="Proteomes" id="UP000326198">
    <property type="component" value="Unassembled WGS sequence"/>
</dbReference>
<protein>
    <submittedName>
        <fullName evidence="2">Uncharacterized protein</fullName>
    </submittedName>
</protein>
<feature type="chain" id="PRO_5025021102" evidence="1">
    <location>
        <begin position="24"/>
        <end position="134"/>
    </location>
</feature>
<accession>A0A5N7ARZ7</accession>
<gene>
    <name evidence="2" type="ORF">BDV26DRAFT_273797</name>
</gene>
<organism evidence="2 3">
    <name type="scientific">Aspergillus bertholletiae</name>
    <dbReference type="NCBI Taxonomy" id="1226010"/>
    <lineage>
        <taxon>Eukaryota</taxon>
        <taxon>Fungi</taxon>
        <taxon>Dikarya</taxon>
        <taxon>Ascomycota</taxon>
        <taxon>Pezizomycotina</taxon>
        <taxon>Eurotiomycetes</taxon>
        <taxon>Eurotiomycetidae</taxon>
        <taxon>Eurotiales</taxon>
        <taxon>Aspergillaceae</taxon>
        <taxon>Aspergillus</taxon>
        <taxon>Aspergillus subgen. Circumdati</taxon>
    </lineage>
</organism>